<dbReference type="InterPro" id="IPR011006">
    <property type="entry name" value="CheY-like_superfamily"/>
</dbReference>
<evidence type="ECO:0000313" key="12">
    <source>
        <dbReference type="Proteomes" id="UP001380365"/>
    </source>
</evidence>
<gene>
    <name evidence="11" type="ORF">WH159_13725</name>
</gene>
<feature type="transmembrane region" description="Helical" evidence="8">
    <location>
        <begin position="383"/>
        <end position="404"/>
    </location>
</feature>
<evidence type="ECO:0000256" key="6">
    <source>
        <dbReference type="PROSITE-ProRule" id="PRU00339"/>
    </source>
</evidence>
<dbReference type="Pfam" id="PF02518">
    <property type="entry name" value="HATPase_c"/>
    <property type="match status" value="1"/>
</dbReference>
<accession>A0ABU8Q7S4</accession>
<protein>
    <recommendedName>
        <fullName evidence="2">histidine kinase</fullName>
        <ecNumber evidence="2">2.7.13.3</ecNumber>
    </recommendedName>
</protein>
<dbReference type="InterPro" id="IPR003594">
    <property type="entry name" value="HATPase_dom"/>
</dbReference>
<organism evidence="11 12">
    <name type="scientific">Sphingomonas molluscorum</name>
    <dbReference type="NCBI Taxonomy" id="418184"/>
    <lineage>
        <taxon>Bacteria</taxon>
        <taxon>Pseudomonadati</taxon>
        <taxon>Pseudomonadota</taxon>
        <taxon>Alphaproteobacteria</taxon>
        <taxon>Sphingomonadales</taxon>
        <taxon>Sphingomonadaceae</taxon>
        <taxon>Sphingomonas</taxon>
    </lineage>
</organism>
<dbReference type="EC" id="2.7.13.3" evidence="2"/>
<keyword evidence="9" id="KW-0732">Signal</keyword>
<keyword evidence="3" id="KW-0597">Phosphoprotein</keyword>
<dbReference type="SUPFAM" id="SSF52172">
    <property type="entry name" value="CheY-like"/>
    <property type="match status" value="1"/>
</dbReference>
<dbReference type="PANTHER" id="PTHR43047:SF69">
    <property type="entry name" value="HISTIDINE KINASE CONTAINING CHEY-HOMOLOGOUS RECEIVER DOMAIN-RELATED"/>
    <property type="match status" value="1"/>
</dbReference>
<feature type="chain" id="PRO_5047221133" description="histidine kinase" evidence="9">
    <location>
        <begin position="21"/>
        <end position="809"/>
    </location>
</feature>
<dbReference type="InterPro" id="IPR041617">
    <property type="entry name" value="TPR_MalT"/>
</dbReference>
<dbReference type="PRINTS" id="PR00344">
    <property type="entry name" value="BCTRLSENSOR"/>
</dbReference>
<evidence type="ECO:0000256" key="5">
    <source>
        <dbReference type="ARBA" id="ARBA00022777"/>
    </source>
</evidence>
<dbReference type="SMART" id="SM00028">
    <property type="entry name" value="TPR"/>
    <property type="match status" value="3"/>
</dbReference>
<dbReference type="PROSITE" id="PS50005">
    <property type="entry name" value="TPR"/>
    <property type="match status" value="1"/>
</dbReference>
<dbReference type="Proteomes" id="UP001380365">
    <property type="component" value="Unassembled WGS sequence"/>
</dbReference>
<dbReference type="Gene3D" id="1.25.40.10">
    <property type="entry name" value="Tetratricopeptide repeat domain"/>
    <property type="match status" value="1"/>
</dbReference>
<keyword evidence="7" id="KW-0175">Coiled coil</keyword>
<evidence type="ECO:0000256" key="1">
    <source>
        <dbReference type="ARBA" id="ARBA00000085"/>
    </source>
</evidence>
<evidence type="ECO:0000256" key="9">
    <source>
        <dbReference type="SAM" id="SignalP"/>
    </source>
</evidence>
<dbReference type="InterPro" id="IPR019734">
    <property type="entry name" value="TPR_rpt"/>
</dbReference>
<dbReference type="SUPFAM" id="SSF48452">
    <property type="entry name" value="TPR-like"/>
    <property type="match status" value="3"/>
</dbReference>
<evidence type="ECO:0000256" key="2">
    <source>
        <dbReference type="ARBA" id="ARBA00012438"/>
    </source>
</evidence>
<evidence type="ECO:0000259" key="10">
    <source>
        <dbReference type="PROSITE" id="PS50109"/>
    </source>
</evidence>
<dbReference type="CDD" id="cd16922">
    <property type="entry name" value="HATPase_EvgS-ArcB-TorS-like"/>
    <property type="match status" value="1"/>
</dbReference>
<dbReference type="RefSeq" id="WP_132882178.1">
    <property type="nucleotide sequence ID" value="NZ_JBBGZA010000001.1"/>
</dbReference>
<keyword evidence="8" id="KW-0472">Membrane</keyword>
<comment type="catalytic activity">
    <reaction evidence="1">
        <text>ATP + protein L-histidine = ADP + protein N-phospho-L-histidine.</text>
        <dbReference type="EC" id="2.7.13.3"/>
    </reaction>
</comment>
<dbReference type="CDD" id="cd00082">
    <property type="entry name" value="HisKA"/>
    <property type="match status" value="1"/>
</dbReference>
<evidence type="ECO:0000256" key="3">
    <source>
        <dbReference type="ARBA" id="ARBA00022553"/>
    </source>
</evidence>
<keyword evidence="6" id="KW-0802">TPR repeat</keyword>
<dbReference type="InterPro" id="IPR003661">
    <property type="entry name" value="HisK_dim/P_dom"/>
</dbReference>
<dbReference type="InterPro" id="IPR036097">
    <property type="entry name" value="HisK_dim/P_sf"/>
</dbReference>
<keyword evidence="4" id="KW-0808">Transferase</keyword>
<dbReference type="Pfam" id="PF17874">
    <property type="entry name" value="TPR_MalT"/>
    <property type="match status" value="1"/>
</dbReference>
<dbReference type="Gene3D" id="3.40.50.2300">
    <property type="match status" value="1"/>
</dbReference>
<dbReference type="PROSITE" id="PS50109">
    <property type="entry name" value="HIS_KIN"/>
    <property type="match status" value="1"/>
</dbReference>
<keyword evidence="11" id="KW-0067">ATP-binding</keyword>
<dbReference type="SMART" id="SM00387">
    <property type="entry name" value="HATPase_c"/>
    <property type="match status" value="1"/>
</dbReference>
<keyword evidence="8" id="KW-1133">Transmembrane helix</keyword>
<feature type="domain" description="Histidine kinase" evidence="10">
    <location>
        <begin position="440"/>
        <end position="660"/>
    </location>
</feature>
<name>A0ABU8Q7S4_9SPHN</name>
<keyword evidence="12" id="KW-1185">Reference proteome</keyword>
<dbReference type="SMART" id="SM00388">
    <property type="entry name" value="HisKA"/>
    <property type="match status" value="1"/>
</dbReference>
<evidence type="ECO:0000256" key="8">
    <source>
        <dbReference type="SAM" id="Phobius"/>
    </source>
</evidence>
<reference evidence="11 12" key="1">
    <citation type="submission" date="2023-12" db="EMBL/GenBank/DDBJ databases">
        <title>Gut-associated functions are favored during microbiome assembly across C. elegans life.</title>
        <authorList>
            <person name="Zimmermann J."/>
        </authorList>
    </citation>
    <scope>NUCLEOTIDE SEQUENCE [LARGE SCALE GENOMIC DNA]</scope>
    <source>
        <strain evidence="11 12">JUb134</strain>
    </source>
</reference>
<evidence type="ECO:0000256" key="7">
    <source>
        <dbReference type="SAM" id="Coils"/>
    </source>
</evidence>
<feature type="coiled-coil region" evidence="7">
    <location>
        <begin position="350"/>
        <end position="377"/>
    </location>
</feature>
<dbReference type="InterPro" id="IPR005467">
    <property type="entry name" value="His_kinase_dom"/>
</dbReference>
<dbReference type="InterPro" id="IPR004358">
    <property type="entry name" value="Sig_transdc_His_kin-like_C"/>
</dbReference>
<dbReference type="EMBL" id="JBBGZA010000001">
    <property type="protein sequence ID" value="MEJ5095595.1"/>
    <property type="molecule type" value="Genomic_DNA"/>
</dbReference>
<dbReference type="Gene3D" id="1.10.287.130">
    <property type="match status" value="1"/>
</dbReference>
<feature type="signal peptide" evidence="9">
    <location>
        <begin position="1"/>
        <end position="20"/>
    </location>
</feature>
<keyword evidence="11" id="KW-0547">Nucleotide-binding</keyword>
<dbReference type="InterPro" id="IPR036890">
    <property type="entry name" value="HATPase_C_sf"/>
</dbReference>
<keyword evidence="8" id="KW-0812">Transmembrane</keyword>
<sequence>MLVCLLAAAWLEAVSTTASARQFEVLNAAAAARMVSDPRQAMEIARQAEQRARAMPGDHQRELARAHWLQADAAIRTGQVERGRVLVEIAMREADGLPDPKFRGDLMLTRGGAYAADGQVSAALADFQKAHRSFVEARDQRGQAVALVRLASLYREGGDFAGALRYYRQAEEAFQGDPGLLLSIYNGRGNVLTEMNRFSEASAAFVKALQYAPLAEVTVRVRILANLARAQLNARRVDAAADTVADGMRLTESAGAKEVLPQIYSVSARVALERGNLVRARTLIERSFDGVPPTETTLAMRDNHLVAARIYQRSGEPEKAVEHLLALRRLDEQALEIATSAKAALMGARFDFQNQELRIARLKAEELRRNVEFERSRTRFQQILFGGIAAAVALLIGLLTFGLVTIRRSRNEVRAANVGLGIANASLEKALAAKTEFLATTSHEIRTPLNGILGMTQVMLADPALEPATRERVDIVHGAGMRMRGMVDDILDVAKMENGNFTIDTTTVDLPATLKEATQLWEEQAQGRGIAFSLECADVPQWIESDPTRLRQIVFNLLSNALKFTHAGSIAVRATVVEDDGARHLQIAVRDTGIGIPADKHAQIFESFRQVDAGTTRQYGGTGLGLTICRNLAVALGGTIRVESVEGVGSTFTVVLPLVEAPAPAMADGSAGAAAGMLVIDRNPIVRGMMRTLFAPHVRELRFAASVEEAIDELAKGGTARVLIDEAALEADTDDLKARVEPIASAARAAGATTAILWPNLDERTRAALEAAGMDQVIGKPISGARLVQLLFATKRRNPGDSPLVSRAA</sequence>
<dbReference type="SUPFAM" id="SSF47384">
    <property type="entry name" value="Homodimeric domain of signal transducing histidine kinase"/>
    <property type="match status" value="1"/>
</dbReference>
<dbReference type="PANTHER" id="PTHR43047">
    <property type="entry name" value="TWO-COMPONENT HISTIDINE PROTEIN KINASE"/>
    <property type="match status" value="1"/>
</dbReference>
<feature type="repeat" description="TPR" evidence="6">
    <location>
        <begin position="182"/>
        <end position="215"/>
    </location>
</feature>
<evidence type="ECO:0000256" key="4">
    <source>
        <dbReference type="ARBA" id="ARBA00022679"/>
    </source>
</evidence>
<dbReference type="SUPFAM" id="SSF55874">
    <property type="entry name" value="ATPase domain of HSP90 chaperone/DNA topoisomerase II/histidine kinase"/>
    <property type="match status" value="1"/>
</dbReference>
<dbReference type="InterPro" id="IPR011990">
    <property type="entry name" value="TPR-like_helical_dom_sf"/>
</dbReference>
<dbReference type="Pfam" id="PF00512">
    <property type="entry name" value="HisKA"/>
    <property type="match status" value="1"/>
</dbReference>
<dbReference type="GO" id="GO:0005524">
    <property type="term" value="F:ATP binding"/>
    <property type="evidence" value="ECO:0007669"/>
    <property type="project" value="UniProtKB-KW"/>
</dbReference>
<evidence type="ECO:0000313" key="11">
    <source>
        <dbReference type="EMBL" id="MEJ5095595.1"/>
    </source>
</evidence>
<keyword evidence="5" id="KW-0418">Kinase</keyword>
<proteinExistence type="predicted"/>
<comment type="caution">
    <text evidence="11">The sequence shown here is derived from an EMBL/GenBank/DDBJ whole genome shotgun (WGS) entry which is preliminary data.</text>
</comment>
<dbReference type="Gene3D" id="3.30.565.10">
    <property type="entry name" value="Histidine kinase-like ATPase, C-terminal domain"/>
    <property type="match status" value="1"/>
</dbReference>